<dbReference type="EMBL" id="QGGY01000006">
    <property type="protein sequence ID" value="PWJ75725.1"/>
    <property type="molecule type" value="Genomic_DNA"/>
</dbReference>
<dbReference type="Proteomes" id="UP000245412">
    <property type="component" value="Unassembled WGS sequence"/>
</dbReference>
<accession>A0AB73T442</accession>
<name>A0AB73T442_9FIRM</name>
<evidence type="ECO:0000313" key="2">
    <source>
        <dbReference type="Proteomes" id="UP000245412"/>
    </source>
</evidence>
<protein>
    <submittedName>
        <fullName evidence="1">Uncharacterized protein</fullName>
    </submittedName>
</protein>
<keyword evidence="2" id="KW-1185">Reference proteome</keyword>
<organism evidence="1 2">
    <name type="scientific">Murimonas intestini</name>
    <dbReference type="NCBI Taxonomy" id="1337051"/>
    <lineage>
        <taxon>Bacteria</taxon>
        <taxon>Bacillati</taxon>
        <taxon>Bacillota</taxon>
        <taxon>Clostridia</taxon>
        <taxon>Lachnospirales</taxon>
        <taxon>Lachnospiraceae</taxon>
        <taxon>Murimonas</taxon>
    </lineage>
</organism>
<comment type="caution">
    <text evidence="1">The sequence shown here is derived from an EMBL/GenBank/DDBJ whole genome shotgun (WGS) entry which is preliminary data.</text>
</comment>
<evidence type="ECO:0000313" key="1">
    <source>
        <dbReference type="EMBL" id="PWJ75725.1"/>
    </source>
</evidence>
<dbReference type="AlphaFoldDB" id="A0AB73T442"/>
<reference evidence="1 2" key="1">
    <citation type="submission" date="2018-05" db="EMBL/GenBank/DDBJ databases">
        <authorList>
            <person name="Goeker M."/>
            <person name="Huntemann M."/>
            <person name="Clum A."/>
            <person name="Pillay M."/>
            <person name="Palaniappan K."/>
            <person name="Varghese N."/>
            <person name="Mikhailova N."/>
            <person name="Stamatis D."/>
            <person name="Reddy T."/>
            <person name="Daum C."/>
            <person name="Shapiro N."/>
            <person name="Ivanova N."/>
            <person name="Kyrpides N."/>
            <person name="Woyke T."/>
        </authorList>
    </citation>
    <scope>NUCLEOTIDE SEQUENCE [LARGE SCALE GENOMIC DNA]</scope>
    <source>
        <strain evidence="1 2">DSM 26524</strain>
    </source>
</reference>
<dbReference type="RefSeq" id="WP_257497632.1">
    <property type="nucleotide sequence ID" value="NZ_JANKBI010000004.1"/>
</dbReference>
<gene>
    <name evidence="1" type="ORF">C7383_106295</name>
</gene>
<proteinExistence type="predicted"/>
<sequence>MGELLTRKRGKTREYSFEGARVDGKRNPISKVGFRTRAEECLPHQRSLCPIIWITDLKIM</sequence>